<evidence type="ECO:0000313" key="1">
    <source>
        <dbReference type="EMBL" id="KAJ9157958.1"/>
    </source>
</evidence>
<dbReference type="AlphaFoldDB" id="A0AA38VYI9"/>
<evidence type="ECO:0000313" key="2">
    <source>
        <dbReference type="Proteomes" id="UP001174694"/>
    </source>
</evidence>
<sequence>MFCASLRKRRDWAPAIPVFLKGEERKWQERLLTTHDVAVPLSNRSQQSPQELFRFVVLSASDLASPSETEQRIDRLYNLTGGSNVGLVFLLGEGGDMSGFMQLQLSILTKFHIPLIPVQAATALPKTINAFQQQLIVSLSGAPRHAATAAQPAVTRLLPYCALGSRLGEHAVNVLSDTNSGFCDLVTKAGSEDGNAELVHWLGADVAKRAIQFWTHEYTAK</sequence>
<proteinExistence type="predicted"/>
<dbReference type="EMBL" id="JANBVO010000001">
    <property type="protein sequence ID" value="KAJ9157958.1"/>
    <property type="molecule type" value="Genomic_DNA"/>
</dbReference>
<comment type="caution">
    <text evidence="1">The sequence shown here is derived from an EMBL/GenBank/DDBJ whole genome shotgun (WGS) entry which is preliminary data.</text>
</comment>
<reference evidence="1" key="1">
    <citation type="submission" date="2022-07" db="EMBL/GenBank/DDBJ databases">
        <title>Fungi with potential for degradation of polypropylene.</title>
        <authorList>
            <person name="Gostincar C."/>
        </authorList>
    </citation>
    <scope>NUCLEOTIDE SEQUENCE</scope>
    <source>
        <strain evidence="1">EXF-13308</strain>
    </source>
</reference>
<gene>
    <name evidence="1" type="ORF">NKR23_g511</name>
</gene>
<dbReference type="Proteomes" id="UP001174694">
    <property type="component" value="Unassembled WGS sequence"/>
</dbReference>
<protein>
    <submittedName>
        <fullName evidence="1">Uncharacterized protein</fullName>
    </submittedName>
</protein>
<organism evidence="1 2">
    <name type="scientific">Pleurostoma richardsiae</name>
    <dbReference type="NCBI Taxonomy" id="41990"/>
    <lineage>
        <taxon>Eukaryota</taxon>
        <taxon>Fungi</taxon>
        <taxon>Dikarya</taxon>
        <taxon>Ascomycota</taxon>
        <taxon>Pezizomycotina</taxon>
        <taxon>Sordariomycetes</taxon>
        <taxon>Sordariomycetidae</taxon>
        <taxon>Calosphaeriales</taxon>
        <taxon>Pleurostomataceae</taxon>
        <taxon>Pleurostoma</taxon>
    </lineage>
</organism>
<name>A0AA38VYI9_9PEZI</name>
<keyword evidence="2" id="KW-1185">Reference proteome</keyword>
<accession>A0AA38VYI9</accession>